<dbReference type="Pfam" id="PF07014">
    <property type="entry name" value="Hs1pro-1_C"/>
    <property type="match status" value="1"/>
</dbReference>
<sequence length="467" mass="53420">MLYPLLSIYKPSSSLSLLIKIQFELKEKKKENQKVSKIAQRDYTKMVDMDWKRKMVSSELSSKLHVTIPSPFKVPVSSPISCSAPAACSAYELYLRLPELKKLWSSREFPQWNDEPILKPALQALEITFRLILSVCSDTRPYTNHREWNRRLDSLVTNQIQLIATICEEDEEGDRSAPLGDKRSSLSLLPHLATWRKSEALGRKILCTIDNEMRRCKYTLGLGEQNIAGKPNLRYDAVCKPNEVYSLKDNPYADHIENEENQTLYVLHQILESWIHASGNLLRRINTRISEGRFGDAASDVYLVERIWKLMAEIEDLHVLMDPEDFLKLKKQLQIKSNGQNDAFCFRSRGLVEMMKMTKDLREKVPAVLGVEVDPTGGPRLQDAVMRLYATKGDCDKIHLLQGMQAVEAAAKRFFFAYKQLVAVVMGSAETSQESRDSLSQIYMEPTYFPSLDAAKTFLGEFWSHLG</sequence>
<dbReference type="GO" id="GO:0019441">
    <property type="term" value="P:L-tryptophan catabolic process to kynurenine"/>
    <property type="evidence" value="ECO:0007669"/>
    <property type="project" value="InterPro"/>
</dbReference>
<feature type="domain" description="Hs1pro-1 C-terminal" evidence="1">
    <location>
        <begin position="213"/>
        <end position="465"/>
    </location>
</feature>
<organism evidence="3">
    <name type="scientific">Brassica napus</name>
    <name type="common">Rape</name>
    <dbReference type="NCBI Taxonomy" id="3708"/>
    <lineage>
        <taxon>Eukaryota</taxon>
        <taxon>Viridiplantae</taxon>
        <taxon>Streptophyta</taxon>
        <taxon>Embryophyta</taxon>
        <taxon>Tracheophyta</taxon>
        <taxon>Spermatophyta</taxon>
        <taxon>Magnoliopsida</taxon>
        <taxon>eudicotyledons</taxon>
        <taxon>Gunneridae</taxon>
        <taxon>Pentapetalae</taxon>
        <taxon>rosids</taxon>
        <taxon>malvids</taxon>
        <taxon>Brassicales</taxon>
        <taxon>Brassicaceae</taxon>
        <taxon>Brassiceae</taxon>
        <taxon>Brassica</taxon>
    </lineage>
</organism>
<proteinExistence type="predicted"/>
<dbReference type="EMBL" id="HG994367">
    <property type="protein sequence ID" value="CAF1700805.1"/>
    <property type="molecule type" value="Genomic_DNA"/>
</dbReference>
<evidence type="ECO:0000259" key="2">
    <source>
        <dbReference type="Pfam" id="PF07231"/>
    </source>
</evidence>
<dbReference type="GO" id="GO:0046872">
    <property type="term" value="F:metal ion binding"/>
    <property type="evidence" value="ECO:0007669"/>
    <property type="project" value="InterPro"/>
</dbReference>
<accession>A0A816I6N3</accession>
<dbReference type="Gene3D" id="1.20.58.480">
    <property type="match status" value="1"/>
</dbReference>
<feature type="domain" description="Nematode resistance protein-like HSPRO1 N-terminal" evidence="2">
    <location>
        <begin position="46"/>
        <end position="210"/>
    </location>
</feature>
<reference evidence="3" key="1">
    <citation type="submission" date="2021-01" db="EMBL/GenBank/DDBJ databases">
        <authorList>
            <consortium name="Genoscope - CEA"/>
            <person name="William W."/>
        </authorList>
    </citation>
    <scope>NUCLEOTIDE SEQUENCE</scope>
</reference>
<dbReference type="SUPFAM" id="SSF140959">
    <property type="entry name" value="Indolic compounds 2,3-dioxygenase-like"/>
    <property type="match status" value="1"/>
</dbReference>
<protein>
    <submittedName>
        <fullName evidence="3">(rape) hypothetical protein</fullName>
    </submittedName>
</protein>
<dbReference type="Pfam" id="PF07231">
    <property type="entry name" value="Hs1pro-1_N"/>
    <property type="match status" value="1"/>
</dbReference>
<dbReference type="Proteomes" id="UP001295469">
    <property type="component" value="Chromosome C03"/>
</dbReference>
<dbReference type="PANTHER" id="PTHR34795:SF4">
    <property type="entry name" value="NEMATODE RESISTANCE PROTEIN-LIKE HSPRO2"/>
    <property type="match status" value="1"/>
</dbReference>
<dbReference type="InterPro" id="IPR037217">
    <property type="entry name" value="Trp/Indoleamine_2_3_dOase-like"/>
</dbReference>
<name>A0A816I6N3_BRANA</name>
<dbReference type="AlphaFoldDB" id="A0A816I6N3"/>
<evidence type="ECO:0000259" key="1">
    <source>
        <dbReference type="Pfam" id="PF07014"/>
    </source>
</evidence>
<dbReference type="GO" id="GO:0006952">
    <property type="term" value="P:defense response"/>
    <property type="evidence" value="ECO:0007669"/>
    <property type="project" value="InterPro"/>
</dbReference>
<dbReference type="InterPro" id="IPR009743">
    <property type="entry name" value="Hs1pro-1_C"/>
</dbReference>
<evidence type="ECO:0000313" key="3">
    <source>
        <dbReference type="EMBL" id="CAF1700805.1"/>
    </source>
</evidence>
<dbReference type="InterPro" id="IPR009869">
    <property type="entry name" value="HSPRO1_N"/>
</dbReference>
<gene>
    <name evidence="3" type="ORF">DARMORV10_C03P26580.1</name>
</gene>
<dbReference type="PANTHER" id="PTHR34795">
    <property type="entry name" value="NEMATODE RESISTANCE PROTEIN-LIKE HSPRO1"/>
    <property type="match status" value="1"/>
</dbReference>
<dbReference type="InterPro" id="IPR038759">
    <property type="entry name" value="HSPRO1/HSPRO2"/>
</dbReference>
<dbReference type="GO" id="GO:0020037">
    <property type="term" value="F:heme binding"/>
    <property type="evidence" value="ECO:0007669"/>
    <property type="project" value="InterPro"/>
</dbReference>